<evidence type="ECO:0000313" key="12">
    <source>
        <dbReference type="Proteomes" id="UP000295620"/>
    </source>
</evidence>
<dbReference type="Proteomes" id="UP000295620">
    <property type="component" value="Unassembled WGS sequence"/>
</dbReference>
<evidence type="ECO:0000256" key="6">
    <source>
        <dbReference type="ARBA" id="ARBA00022741"/>
    </source>
</evidence>
<dbReference type="Pfam" id="PF00005">
    <property type="entry name" value="ABC_tran"/>
    <property type="match status" value="1"/>
</dbReference>
<keyword evidence="12" id="KW-1185">Reference proteome</keyword>
<keyword evidence="9" id="KW-0472">Membrane</keyword>
<comment type="subcellular location">
    <subcellularLocation>
        <location evidence="1">Cell membrane</location>
    </subcellularLocation>
</comment>
<keyword evidence="8" id="KW-1278">Translocase</keyword>
<accession>A0A4R6SSK1</accession>
<evidence type="ECO:0000259" key="10">
    <source>
        <dbReference type="PROSITE" id="PS50893"/>
    </source>
</evidence>
<dbReference type="EMBL" id="SNYC01000006">
    <property type="protein sequence ID" value="TDQ07528.1"/>
    <property type="molecule type" value="Genomic_DNA"/>
</dbReference>
<keyword evidence="6" id="KW-0547">Nucleotide-binding</keyword>
<dbReference type="Gene3D" id="3.40.50.300">
    <property type="entry name" value="P-loop containing nucleotide triphosphate hydrolases"/>
    <property type="match status" value="1"/>
</dbReference>
<dbReference type="GO" id="GO:0005524">
    <property type="term" value="F:ATP binding"/>
    <property type="evidence" value="ECO:0007669"/>
    <property type="project" value="UniProtKB-KW"/>
</dbReference>
<reference evidence="11 12" key="1">
    <citation type="submission" date="2019-03" db="EMBL/GenBank/DDBJ databases">
        <title>Genomic Encyclopedia of Archaeal and Bacterial Type Strains, Phase II (KMG-II): from individual species to whole genera.</title>
        <authorList>
            <person name="Goeker M."/>
        </authorList>
    </citation>
    <scope>NUCLEOTIDE SEQUENCE [LARGE SCALE GENOMIC DNA]</scope>
    <source>
        <strain evidence="11 12">DSM 19035</strain>
    </source>
</reference>
<evidence type="ECO:0000313" key="11">
    <source>
        <dbReference type="EMBL" id="TDQ07528.1"/>
    </source>
</evidence>
<evidence type="ECO:0000256" key="9">
    <source>
        <dbReference type="ARBA" id="ARBA00023136"/>
    </source>
</evidence>
<dbReference type="GO" id="GO:0005886">
    <property type="term" value="C:plasma membrane"/>
    <property type="evidence" value="ECO:0007669"/>
    <property type="project" value="UniProtKB-SubCell"/>
</dbReference>
<keyword evidence="7 11" id="KW-0067">ATP-binding</keyword>
<dbReference type="SUPFAM" id="SSF52540">
    <property type="entry name" value="P-loop containing nucleoside triphosphate hydrolases"/>
    <property type="match status" value="1"/>
</dbReference>
<dbReference type="InterPro" id="IPR027417">
    <property type="entry name" value="P-loop_NTPase"/>
</dbReference>
<dbReference type="PROSITE" id="PS50893">
    <property type="entry name" value="ABC_TRANSPORTER_2"/>
    <property type="match status" value="1"/>
</dbReference>
<dbReference type="InterPro" id="IPR003439">
    <property type="entry name" value="ABC_transporter-like_ATP-bd"/>
</dbReference>
<evidence type="ECO:0000256" key="8">
    <source>
        <dbReference type="ARBA" id="ARBA00022967"/>
    </source>
</evidence>
<keyword evidence="3" id="KW-0813">Transport</keyword>
<evidence type="ECO:0000256" key="7">
    <source>
        <dbReference type="ARBA" id="ARBA00022840"/>
    </source>
</evidence>
<evidence type="ECO:0000256" key="1">
    <source>
        <dbReference type="ARBA" id="ARBA00004236"/>
    </source>
</evidence>
<dbReference type="AlphaFoldDB" id="A0A4R6SSK1"/>
<proteinExistence type="inferred from homology"/>
<sequence length="256" mass="28840">MDDKKVMISVKNLVKKYDDFIAVQGISFDVYENEIFGLLGPNGAGKTTTLEIIETLREKTSGEIFVDGLSVEKEANKIKQIIGVQLQAAGYYPNLNLVELMELFSGLYGVDIKPMEMLEKVNLQDKAKAKYKALSGGQKQRFSIATTLINSPKIIFLDEPTTGLDPQARRNLWDLITEIRNQGTTVVLTTHYMDEAEQLCDRVAFVERGEIIALDTPDNLIDQLVSSGFERKKEVKKANLEDVFINLTGKEWREDN</sequence>
<dbReference type="GO" id="GO:0016887">
    <property type="term" value="F:ATP hydrolysis activity"/>
    <property type="evidence" value="ECO:0007669"/>
    <property type="project" value="InterPro"/>
</dbReference>
<dbReference type="OrthoDB" id="9785229at2"/>
<evidence type="ECO:0000256" key="5">
    <source>
        <dbReference type="ARBA" id="ARBA00022475"/>
    </source>
</evidence>
<dbReference type="PANTHER" id="PTHR42711">
    <property type="entry name" value="ABC TRANSPORTER ATP-BINDING PROTEIN"/>
    <property type="match status" value="1"/>
</dbReference>
<organism evidence="11 12">
    <name type="scientific">Pedobacter metabolipauper</name>
    <dbReference type="NCBI Taxonomy" id="425513"/>
    <lineage>
        <taxon>Bacteria</taxon>
        <taxon>Pseudomonadati</taxon>
        <taxon>Bacteroidota</taxon>
        <taxon>Sphingobacteriia</taxon>
        <taxon>Sphingobacteriales</taxon>
        <taxon>Sphingobacteriaceae</taxon>
        <taxon>Pedobacter</taxon>
    </lineage>
</organism>
<dbReference type="PROSITE" id="PS00211">
    <property type="entry name" value="ABC_TRANSPORTER_1"/>
    <property type="match status" value="1"/>
</dbReference>
<dbReference type="InterPro" id="IPR003593">
    <property type="entry name" value="AAA+_ATPase"/>
</dbReference>
<keyword evidence="4" id="KW-0536">Nodulation</keyword>
<dbReference type="InterPro" id="IPR017871">
    <property type="entry name" value="ABC_transporter-like_CS"/>
</dbReference>
<dbReference type="RefSeq" id="WP_133577489.1">
    <property type="nucleotide sequence ID" value="NZ_SNYC01000006.1"/>
</dbReference>
<comment type="caution">
    <text evidence="11">The sequence shown here is derived from an EMBL/GenBank/DDBJ whole genome shotgun (WGS) entry which is preliminary data.</text>
</comment>
<gene>
    <name evidence="11" type="ORF">ATK78_3655</name>
</gene>
<evidence type="ECO:0000256" key="4">
    <source>
        <dbReference type="ARBA" id="ARBA00022458"/>
    </source>
</evidence>
<comment type="similarity">
    <text evidence="2">Belongs to the ABC transporter superfamily.</text>
</comment>
<keyword evidence="5" id="KW-1003">Cell membrane</keyword>
<name>A0A4R6SSK1_9SPHI</name>
<evidence type="ECO:0000256" key="2">
    <source>
        <dbReference type="ARBA" id="ARBA00005417"/>
    </source>
</evidence>
<dbReference type="FunFam" id="3.40.50.300:FF:000589">
    <property type="entry name" value="ABC transporter, ATP-binding subunit"/>
    <property type="match status" value="1"/>
</dbReference>
<dbReference type="SMART" id="SM00382">
    <property type="entry name" value="AAA"/>
    <property type="match status" value="1"/>
</dbReference>
<protein>
    <submittedName>
        <fullName evidence="11">ABC-2 type transport system ATP-binding protein</fullName>
    </submittedName>
</protein>
<feature type="domain" description="ABC transporter" evidence="10">
    <location>
        <begin position="8"/>
        <end position="233"/>
    </location>
</feature>
<evidence type="ECO:0000256" key="3">
    <source>
        <dbReference type="ARBA" id="ARBA00022448"/>
    </source>
</evidence>
<dbReference type="PANTHER" id="PTHR42711:SF5">
    <property type="entry name" value="ABC TRANSPORTER ATP-BINDING PROTEIN NATA"/>
    <property type="match status" value="1"/>
</dbReference>
<dbReference type="InterPro" id="IPR050763">
    <property type="entry name" value="ABC_transporter_ATP-binding"/>
</dbReference>